<keyword evidence="5" id="KW-0812">Transmembrane</keyword>
<name>A0ABT4UDG5_9ACTN</name>
<dbReference type="PANTHER" id="PTHR24421">
    <property type="entry name" value="NITRATE/NITRITE SENSOR PROTEIN NARX-RELATED"/>
    <property type="match status" value="1"/>
</dbReference>
<evidence type="ECO:0000256" key="2">
    <source>
        <dbReference type="ARBA" id="ARBA00022777"/>
    </source>
</evidence>
<dbReference type="SUPFAM" id="SSF55874">
    <property type="entry name" value="ATPase domain of HSP90 chaperone/DNA topoisomerase II/histidine kinase"/>
    <property type="match status" value="1"/>
</dbReference>
<organism evidence="7 8">
    <name type="scientific">Nocardiopsis endophytica</name>
    <dbReference type="NCBI Taxonomy" id="3018445"/>
    <lineage>
        <taxon>Bacteria</taxon>
        <taxon>Bacillati</taxon>
        <taxon>Actinomycetota</taxon>
        <taxon>Actinomycetes</taxon>
        <taxon>Streptosporangiales</taxon>
        <taxon>Nocardiopsidaceae</taxon>
        <taxon>Nocardiopsis</taxon>
    </lineage>
</organism>
<evidence type="ECO:0000256" key="3">
    <source>
        <dbReference type="ARBA" id="ARBA00023012"/>
    </source>
</evidence>
<feature type="transmembrane region" description="Helical" evidence="5">
    <location>
        <begin position="42"/>
        <end position="67"/>
    </location>
</feature>
<dbReference type="GO" id="GO:0016301">
    <property type="term" value="F:kinase activity"/>
    <property type="evidence" value="ECO:0007669"/>
    <property type="project" value="UniProtKB-KW"/>
</dbReference>
<keyword evidence="8" id="KW-1185">Reference proteome</keyword>
<proteinExistence type="predicted"/>
<feature type="transmembrane region" description="Helical" evidence="5">
    <location>
        <begin position="150"/>
        <end position="169"/>
    </location>
</feature>
<gene>
    <name evidence="7" type="ORF">O4J56_30620</name>
</gene>
<evidence type="ECO:0000259" key="6">
    <source>
        <dbReference type="Pfam" id="PF07730"/>
    </source>
</evidence>
<dbReference type="RefSeq" id="WP_270690620.1">
    <property type="nucleotide sequence ID" value="NZ_JAQFWQ010000162.1"/>
</dbReference>
<dbReference type="InterPro" id="IPR050482">
    <property type="entry name" value="Sensor_HK_TwoCompSys"/>
</dbReference>
<dbReference type="Gene3D" id="1.20.5.1930">
    <property type="match status" value="1"/>
</dbReference>
<dbReference type="InterPro" id="IPR036890">
    <property type="entry name" value="HATPase_C_sf"/>
</dbReference>
<dbReference type="PANTHER" id="PTHR24421:SF63">
    <property type="entry name" value="SENSOR HISTIDINE KINASE DESK"/>
    <property type="match status" value="1"/>
</dbReference>
<keyword evidence="5" id="KW-1133">Transmembrane helix</keyword>
<dbReference type="EMBL" id="JAQFWQ010000162">
    <property type="protein sequence ID" value="MDA2815039.1"/>
    <property type="molecule type" value="Genomic_DNA"/>
</dbReference>
<feature type="domain" description="Signal transduction histidine kinase subgroup 3 dimerisation and phosphoacceptor" evidence="6">
    <location>
        <begin position="227"/>
        <end position="295"/>
    </location>
</feature>
<evidence type="ECO:0000256" key="4">
    <source>
        <dbReference type="SAM" id="MobiDB-lite"/>
    </source>
</evidence>
<dbReference type="Gene3D" id="3.30.565.10">
    <property type="entry name" value="Histidine kinase-like ATPase, C-terminal domain"/>
    <property type="match status" value="1"/>
</dbReference>
<evidence type="ECO:0000256" key="1">
    <source>
        <dbReference type="ARBA" id="ARBA00022679"/>
    </source>
</evidence>
<dbReference type="Pfam" id="PF07730">
    <property type="entry name" value="HisKA_3"/>
    <property type="match status" value="1"/>
</dbReference>
<dbReference type="CDD" id="cd16917">
    <property type="entry name" value="HATPase_UhpB-NarQ-NarX-like"/>
    <property type="match status" value="1"/>
</dbReference>
<evidence type="ECO:0000313" key="7">
    <source>
        <dbReference type="EMBL" id="MDA2815039.1"/>
    </source>
</evidence>
<keyword evidence="3" id="KW-0902">Two-component regulatory system</keyword>
<keyword evidence="1" id="KW-0808">Transferase</keyword>
<reference evidence="7 8" key="1">
    <citation type="submission" date="2023-01" db="EMBL/GenBank/DDBJ databases">
        <title>Draft genome sequence of Nocardiopsis sp. RSe5-2 isolated from halophytes.</title>
        <authorList>
            <person name="Duangmal K."/>
            <person name="Chantavorakit T."/>
        </authorList>
    </citation>
    <scope>NUCLEOTIDE SEQUENCE [LARGE SCALE GENOMIC DNA]</scope>
    <source>
        <strain evidence="7 8">RSe5-2</strain>
    </source>
</reference>
<feature type="transmembrane region" description="Helical" evidence="5">
    <location>
        <begin position="181"/>
        <end position="206"/>
    </location>
</feature>
<accession>A0ABT4UDG5</accession>
<evidence type="ECO:0000313" key="8">
    <source>
        <dbReference type="Proteomes" id="UP001527866"/>
    </source>
</evidence>
<keyword evidence="5" id="KW-0472">Membrane</keyword>
<comment type="caution">
    <text evidence="7">The sequence shown here is derived from an EMBL/GenBank/DDBJ whole genome shotgun (WGS) entry which is preliminary data.</text>
</comment>
<keyword evidence="2 7" id="KW-0418">Kinase</keyword>
<dbReference type="Proteomes" id="UP001527866">
    <property type="component" value="Unassembled WGS sequence"/>
</dbReference>
<feature type="transmembrane region" description="Helical" evidence="5">
    <location>
        <begin position="79"/>
        <end position="97"/>
    </location>
</feature>
<feature type="transmembrane region" description="Helical" evidence="5">
    <location>
        <begin position="109"/>
        <end position="130"/>
    </location>
</feature>
<protein>
    <submittedName>
        <fullName evidence="7">Histidine kinase</fullName>
    </submittedName>
</protein>
<sequence length="428" mass="44582">MLRTRLVRRRGRNEGPADDGGEGPGPGDGTSRLDRRVRTAQWVAFAMLCFTSVQILLFAVVALTVPAVLGIAETGWQDAVGIAGAVVLAGLTLWMLVIRVFSGAHPSPWLYWSSFALTLAVTWALGIWFWTMLLLGAWWSAAYLCARGRALWSATAVLLIAPWALSAWYEYASGGVPWDQIALVWAVGAVYAPLAMSGNLASVWLYELARDAVAGREAQARLAVSEERLRFARDVHDLLGDSLSGMAAQSDQALRLADGGDPGAAAERMREVQSAARTALREMRGAVAGYREVDLGQELDNVGGVLAASGIRVSVEGGAGEVPAGVRGPAAWVVREGAANVVRHSDAGTCAIVLRREEGTVVVEVRNDGAPRAAGAEPGSGITGLAERVAAAGGTLEAGPSGEDGFVLRVVLPVPGAEGGPGEGVGAG</sequence>
<dbReference type="InterPro" id="IPR011712">
    <property type="entry name" value="Sig_transdc_His_kin_sub3_dim/P"/>
</dbReference>
<evidence type="ECO:0000256" key="5">
    <source>
        <dbReference type="SAM" id="Phobius"/>
    </source>
</evidence>
<feature type="region of interest" description="Disordered" evidence="4">
    <location>
        <begin position="8"/>
        <end position="32"/>
    </location>
</feature>